<evidence type="ECO:0000313" key="3">
    <source>
        <dbReference type="EMBL" id="RCJ21082.1"/>
    </source>
</evidence>
<name>A0A367QD62_9NOSO</name>
<proteinExistence type="predicted"/>
<evidence type="ECO:0000313" key="4">
    <source>
        <dbReference type="Proteomes" id="UP000252107"/>
    </source>
</evidence>
<dbReference type="Pfam" id="PF20605">
    <property type="entry name" value="Antitox_RHH"/>
    <property type="match status" value="1"/>
</dbReference>
<gene>
    <name evidence="3" type="ORF">A6770_30910</name>
</gene>
<accession>A0A367QD62</accession>
<evidence type="ECO:0000256" key="1">
    <source>
        <dbReference type="SAM" id="MobiDB-lite"/>
    </source>
</evidence>
<keyword evidence="4" id="KW-1185">Reference proteome</keyword>
<dbReference type="Proteomes" id="UP000252107">
    <property type="component" value="Unassembled WGS sequence"/>
</dbReference>
<feature type="region of interest" description="Disordered" evidence="1">
    <location>
        <begin position="1"/>
        <end position="44"/>
    </location>
</feature>
<dbReference type="AlphaFoldDB" id="A0A367QD62"/>
<protein>
    <recommendedName>
        <fullName evidence="2">Antitoxin-like ribbon-helix-helix domain-containing protein</fullName>
    </recommendedName>
</protein>
<dbReference type="EMBL" id="LXQD01000333">
    <property type="protein sequence ID" value="RCJ21082.1"/>
    <property type="molecule type" value="Genomic_DNA"/>
</dbReference>
<comment type="caution">
    <text evidence="3">The sequence shown here is derived from an EMBL/GenBank/DDBJ whole genome shotgun (WGS) entry which is preliminary data.</text>
</comment>
<sequence>MAKKNLADALQLASGKPATNERSVSQLQAADKPELPPSRQGKKAIAGHFDPAVSKQLKQLALEQDTTVQALLALALNDLFEKYGKKPIA</sequence>
<organism evidence="3 4">
    <name type="scientific">Nostoc minutum NIES-26</name>
    <dbReference type="NCBI Taxonomy" id="1844469"/>
    <lineage>
        <taxon>Bacteria</taxon>
        <taxon>Bacillati</taxon>
        <taxon>Cyanobacteriota</taxon>
        <taxon>Cyanophyceae</taxon>
        <taxon>Nostocales</taxon>
        <taxon>Nostocaceae</taxon>
        <taxon>Nostoc</taxon>
    </lineage>
</organism>
<evidence type="ECO:0000259" key="2">
    <source>
        <dbReference type="Pfam" id="PF20605"/>
    </source>
</evidence>
<feature type="domain" description="Antitoxin-like ribbon-helix-helix" evidence="2">
    <location>
        <begin position="39"/>
        <end position="88"/>
    </location>
</feature>
<reference evidence="3" key="1">
    <citation type="submission" date="2016-04" db="EMBL/GenBank/DDBJ databases">
        <authorList>
            <person name="Tabuchi Yagui T.R."/>
        </authorList>
    </citation>
    <scope>NUCLEOTIDE SEQUENCE [LARGE SCALE GENOMIC DNA]</scope>
    <source>
        <strain evidence="3">NIES-26</strain>
    </source>
</reference>
<dbReference type="InterPro" id="IPR046765">
    <property type="entry name" value="Antitox_RHH"/>
</dbReference>